<proteinExistence type="predicted"/>
<comment type="caution">
    <text evidence="1">The sequence shown here is derived from an EMBL/GenBank/DDBJ whole genome shotgun (WGS) entry which is preliminary data.</text>
</comment>
<sequence>MGFFLENLTGREVRTLDHHYFADCFFFLLLLFLTSNKHTPFAISITVISPPFHRRQIAGDLSTLPDWISVFVRLETGSLVQHCM</sequence>
<protein>
    <submittedName>
        <fullName evidence="1">Uncharacterized protein</fullName>
    </submittedName>
</protein>
<evidence type="ECO:0000313" key="2">
    <source>
        <dbReference type="Proteomes" id="UP001229421"/>
    </source>
</evidence>
<keyword evidence="2" id="KW-1185">Reference proteome</keyword>
<gene>
    <name evidence="1" type="ORF">QVD17_35661</name>
</gene>
<organism evidence="1 2">
    <name type="scientific">Tagetes erecta</name>
    <name type="common">African marigold</name>
    <dbReference type="NCBI Taxonomy" id="13708"/>
    <lineage>
        <taxon>Eukaryota</taxon>
        <taxon>Viridiplantae</taxon>
        <taxon>Streptophyta</taxon>
        <taxon>Embryophyta</taxon>
        <taxon>Tracheophyta</taxon>
        <taxon>Spermatophyta</taxon>
        <taxon>Magnoliopsida</taxon>
        <taxon>eudicotyledons</taxon>
        <taxon>Gunneridae</taxon>
        <taxon>Pentapetalae</taxon>
        <taxon>asterids</taxon>
        <taxon>campanulids</taxon>
        <taxon>Asterales</taxon>
        <taxon>Asteraceae</taxon>
        <taxon>Asteroideae</taxon>
        <taxon>Heliantheae alliance</taxon>
        <taxon>Tageteae</taxon>
        <taxon>Tagetes</taxon>
    </lineage>
</organism>
<name>A0AAD8JUU9_TARER</name>
<evidence type="ECO:0000313" key="1">
    <source>
        <dbReference type="EMBL" id="KAK1409136.1"/>
    </source>
</evidence>
<dbReference type="AlphaFoldDB" id="A0AAD8JUU9"/>
<reference evidence="1" key="1">
    <citation type="journal article" date="2023" name="bioRxiv">
        <title>Improved chromosome-level genome assembly for marigold (Tagetes erecta).</title>
        <authorList>
            <person name="Jiang F."/>
            <person name="Yuan L."/>
            <person name="Wang S."/>
            <person name="Wang H."/>
            <person name="Xu D."/>
            <person name="Wang A."/>
            <person name="Fan W."/>
        </authorList>
    </citation>
    <scope>NUCLEOTIDE SEQUENCE</scope>
    <source>
        <strain evidence="1">WSJ</strain>
        <tissue evidence="1">Leaf</tissue>
    </source>
</reference>
<dbReference type="EMBL" id="JAUHHV010000010">
    <property type="protein sequence ID" value="KAK1409136.1"/>
    <property type="molecule type" value="Genomic_DNA"/>
</dbReference>
<dbReference type="Proteomes" id="UP001229421">
    <property type="component" value="Unassembled WGS sequence"/>
</dbReference>
<accession>A0AAD8JUU9</accession>